<name>A0A2S7VNY7_9VIBR</name>
<dbReference type="Gene3D" id="3.30.560.10">
    <property type="entry name" value="Glucose Oxidase, domain 3"/>
    <property type="match status" value="1"/>
</dbReference>
<dbReference type="Pfam" id="PF00732">
    <property type="entry name" value="GMC_oxred_N"/>
    <property type="match status" value="1"/>
</dbReference>
<dbReference type="EMBL" id="MSCI01000001">
    <property type="protein sequence ID" value="PQJ63778.1"/>
    <property type="molecule type" value="Genomic_DNA"/>
</dbReference>
<sequence>MDNYDFIILGGGSAGCVMASRLSEDPNTTVCLLEAGGKDTSPFIHTPVGVVAMMPTKLNNWAFETVEQPGLNGRKGYQPRGKTLGGSSSINAMMYARGHRYDYDTWESLGNAGWGYESCLPYFKKAENNEVHKDEYHGQGGPLNVANLRSPSPMLERYLSACESIGVPRNEDINGAAQFGAMPTQVTQLNGERCSAAKAYLTPNLSRPNLTVVTKATTHKVLFEGKKAVGVEYGSNGNRYQIRCNKEVILSAGAFGSPQLLLLSGVGAKDELAEHSIEQVHELPGVGKNLQDHIDLVHSYKCSEKRETFGISLQMAAEMTKALPLWHKERRGKMSSNFAEGIGFLCSDDHIAVPDLEFVFVVAVVDDHARKIHTSHGFTSHVTLLRPKSHGTVTLNSSDPYDPPKIDPAFFSHPHDMEIMIKGWKKQYQMLESEAFDDIRGDAFYPVDANDDKAIEQDIRNRSDTQYHPVGTCKMGTADDVLAVVDKDLKVHGMESLRVIDASIMPTLVGANTNAPTIMIAEKIADQIKEQYGLSEQSDLNQKSDLNKHEAGEKAEHELSV</sequence>
<evidence type="ECO:0000313" key="10">
    <source>
        <dbReference type="Proteomes" id="UP000238707"/>
    </source>
</evidence>
<dbReference type="SUPFAM" id="SSF54373">
    <property type="entry name" value="FAD-linked reductases, C-terminal domain"/>
    <property type="match status" value="1"/>
</dbReference>
<evidence type="ECO:0000256" key="3">
    <source>
        <dbReference type="ARBA" id="ARBA00022630"/>
    </source>
</evidence>
<feature type="domain" description="Glucose-methanol-choline oxidoreductase N-terminal" evidence="8">
    <location>
        <begin position="253"/>
        <end position="267"/>
    </location>
</feature>
<dbReference type="PANTHER" id="PTHR11552">
    <property type="entry name" value="GLUCOSE-METHANOL-CHOLINE GMC OXIDOREDUCTASE"/>
    <property type="match status" value="1"/>
</dbReference>
<protein>
    <submittedName>
        <fullName evidence="9">Glucose-methanol-choline oxidoreductase</fullName>
    </submittedName>
</protein>
<feature type="domain" description="Glucose-methanol-choline oxidoreductase N-terminal" evidence="7">
    <location>
        <begin position="81"/>
        <end position="104"/>
    </location>
</feature>
<evidence type="ECO:0000256" key="6">
    <source>
        <dbReference type="SAM" id="MobiDB-lite"/>
    </source>
</evidence>
<feature type="region of interest" description="Disordered" evidence="6">
    <location>
        <begin position="536"/>
        <end position="561"/>
    </location>
</feature>
<dbReference type="SUPFAM" id="SSF51905">
    <property type="entry name" value="FAD/NAD(P)-binding domain"/>
    <property type="match status" value="1"/>
</dbReference>
<dbReference type="GO" id="GO:0016614">
    <property type="term" value="F:oxidoreductase activity, acting on CH-OH group of donors"/>
    <property type="evidence" value="ECO:0007669"/>
    <property type="project" value="InterPro"/>
</dbReference>
<evidence type="ECO:0000313" key="9">
    <source>
        <dbReference type="EMBL" id="PQJ63778.1"/>
    </source>
</evidence>
<dbReference type="Pfam" id="PF05199">
    <property type="entry name" value="GMC_oxred_C"/>
    <property type="match status" value="1"/>
</dbReference>
<accession>A0A2S7VNY7</accession>
<dbReference type="InterPro" id="IPR000172">
    <property type="entry name" value="GMC_OxRdtase_N"/>
</dbReference>
<dbReference type="Proteomes" id="UP000238707">
    <property type="component" value="Unassembled WGS sequence"/>
</dbReference>
<dbReference type="InterPro" id="IPR012132">
    <property type="entry name" value="GMC_OxRdtase"/>
</dbReference>
<feature type="compositionally biased region" description="Basic and acidic residues" evidence="6">
    <location>
        <begin position="545"/>
        <end position="561"/>
    </location>
</feature>
<dbReference type="InterPro" id="IPR007867">
    <property type="entry name" value="GMC_OxRtase_C"/>
</dbReference>
<organism evidence="9 10">
    <name type="scientific">Vibrio chagasii</name>
    <dbReference type="NCBI Taxonomy" id="170679"/>
    <lineage>
        <taxon>Bacteria</taxon>
        <taxon>Pseudomonadati</taxon>
        <taxon>Pseudomonadota</taxon>
        <taxon>Gammaproteobacteria</taxon>
        <taxon>Vibrionales</taxon>
        <taxon>Vibrionaceae</taxon>
        <taxon>Vibrio</taxon>
    </lineage>
</organism>
<comment type="cofactor">
    <cofactor evidence="1">
        <name>FAD</name>
        <dbReference type="ChEBI" id="CHEBI:57692"/>
    </cofactor>
</comment>
<dbReference type="PROSITE" id="PS00623">
    <property type="entry name" value="GMC_OXRED_1"/>
    <property type="match status" value="1"/>
</dbReference>
<dbReference type="GO" id="GO:0050660">
    <property type="term" value="F:flavin adenine dinucleotide binding"/>
    <property type="evidence" value="ECO:0007669"/>
    <property type="project" value="InterPro"/>
</dbReference>
<dbReference type="PIRSF" id="PIRSF000137">
    <property type="entry name" value="Alcohol_oxidase"/>
    <property type="match status" value="1"/>
</dbReference>
<keyword evidence="3 5" id="KW-0285">Flavoprotein</keyword>
<gene>
    <name evidence="9" type="ORF">BTO10_02905</name>
</gene>
<comment type="similarity">
    <text evidence="2 5">Belongs to the GMC oxidoreductase family.</text>
</comment>
<dbReference type="AlphaFoldDB" id="A0A2S7VNY7"/>
<dbReference type="PANTHER" id="PTHR11552:SF147">
    <property type="entry name" value="CHOLINE DEHYDROGENASE, MITOCHONDRIAL"/>
    <property type="match status" value="1"/>
</dbReference>
<dbReference type="RefSeq" id="WP_105023518.1">
    <property type="nucleotide sequence ID" value="NZ_MSCI01000001.1"/>
</dbReference>
<evidence type="ECO:0000256" key="5">
    <source>
        <dbReference type="RuleBase" id="RU003968"/>
    </source>
</evidence>
<proteinExistence type="inferred from homology"/>
<dbReference type="Gene3D" id="3.50.50.60">
    <property type="entry name" value="FAD/NAD(P)-binding domain"/>
    <property type="match status" value="1"/>
</dbReference>
<evidence type="ECO:0000259" key="7">
    <source>
        <dbReference type="PROSITE" id="PS00623"/>
    </source>
</evidence>
<evidence type="ECO:0000259" key="8">
    <source>
        <dbReference type="PROSITE" id="PS00624"/>
    </source>
</evidence>
<evidence type="ECO:0000256" key="1">
    <source>
        <dbReference type="ARBA" id="ARBA00001974"/>
    </source>
</evidence>
<reference evidence="9 10" key="1">
    <citation type="submission" date="2016-12" db="EMBL/GenBank/DDBJ databases">
        <title>Diversity of luminous bacteria.</title>
        <authorList>
            <person name="Yoshizawa S."/>
            <person name="Kogure K."/>
        </authorList>
    </citation>
    <scope>NUCLEOTIDE SEQUENCE [LARGE SCALE GENOMIC DNA]</scope>
    <source>
        <strain evidence="9 10">LC2-408</strain>
    </source>
</reference>
<dbReference type="InterPro" id="IPR036188">
    <property type="entry name" value="FAD/NAD-bd_sf"/>
</dbReference>
<keyword evidence="4 5" id="KW-0274">FAD</keyword>
<evidence type="ECO:0000256" key="2">
    <source>
        <dbReference type="ARBA" id="ARBA00010790"/>
    </source>
</evidence>
<evidence type="ECO:0000256" key="4">
    <source>
        <dbReference type="ARBA" id="ARBA00022827"/>
    </source>
</evidence>
<dbReference type="PROSITE" id="PS00624">
    <property type="entry name" value="GMC_OXRED_2"/>
    <property type="match status" value="1"/>
</dbReference>
<comment type="caution">
    <text evidence="9">The sequence shown here is derived from an EMBL/GenBank/DDBJ whole genome shotgun (WGS) entry which is preliminary data.</text>
</comment>
<keyword evidence="10" id="KW-1185">Reference proteome</keyword>